<reference evidence="2 3" key="1">
    <citation type="submission" date="2022-05" db="EMBL/GenBank/DDBJ databases">
        <authorList>
            <consortium name="Genoscope - CEA"/>
            <person name="William W."/>
        </authorList>
    </citation>
    <scope>NUCLEOTIDE SEQUENCE [LARGE SCALE GENOMIC DNA]</scope>
</reference>
<accession>A0AAU9W9B3</accession>
<evidence type="ECO:0000313" key="2">
    <source>
        <dbReference type="EMBL" id="CAH3108820.1"/>
    </source>
</evidence>
<sequence length="105" mass="11754">MLAFSLGSSALLIIEKPKTQRALKFFITVLVFLVAVTLSVLMPTPFGAAILSNNLVVISQIIIKLWISFNFLWYFPWDRLIVLNTTKNNLNDTGLENPVAVTDDN</sequence>
<protein>
    <submittedName>
        <fullName evidence="2">Uncharacterized protein</fullName>
    </submittedName>
</protein>
<keyword evidence="1" id="KW-0812">Transmembrane</keyword>
<gene>
    <name evidence="2" type="ORF">PMEA_00002716</name>
</gene>
<keyword evidence="1" id="KW-0472">Membrane</keyword>
<feature type="transmembrane region" description="Helical" evidence="1">
    <location>
        <begin position="21"/>
        <end position="42"/>
    </location>
</feature>
<evidence type="ECO:0000313" key="3">
    <source>
        <dbReference type="Proteomes" id="UP001159428"/>
    </source>
</evidence>
<keyword evidence="1" id="KW-1133">Transmembrane helix</keyword>
<keyword evidence="3" id="KW-1185">Reference proteome</keyword>
<dbReference type="AlphaFoldDB" id="A0AAU9W9B3"/>
<name>A0AAU9W9B3_9CNID</name>
<organism evidence="2 3">
    <name type="scientific">Pocillopora meandrina</name>
    <dbReference type="NCBI Taxonomy" id="46732"/>
    <lineage>
        <taxon>Eukaryota</taxon>
        <taxon>Metazoa</taxon>
        <taxon>Cnidaria</taxon>
        <taxon>Anthozoa</taxon>
        <taxon>Hexacorallia</taxon>
        <taxon>Scleractinia</taxon>
        <taxon>Astrocoeniina</taxon>
        <taxon>Pocilloporidae</taxon>
        <taxon>Pocillopora</taxon>
    </lineage>
</organism>
<proteinExistence type="predicted"/>
<evidence type="ECO:0000256" key="1">
    <source>
        <dbReference type="SAM" id="Phobius"/>
    </source>
</evidence>
<feature type="transmembrane region" description="Helical" evidence="1">
    <location>
        <begin position="54"/>
        <end position="75"/>
    </location>
</feature>
<dbReference type="EMBL" id="CALNXJ010000011">
    <property type="protein sequence ID" value="CAH3108820.1"/>
    <property type="molecule type" value="Genomic_DNA"/>
</dbReference>
<dbReference type="Proteomes" id="UP001159428">
    <property type="component" value="Unassembled WGS sequence"/>
</dbReference>
<comment type="caution">
    <text evidence="2">The sequence shown here is derived from an EMBL/GenBank/DDBJ whole genome shotgun (WGS) entry which is preliminary data.</text>
</comment>